<organism evidence="2 3">
    <name type="scientific">Miscanthus lutarioriparius</name>
    <dbReference type="NCBI Taxonomy" id="422564"/>
    <lineage>
        <taxon>Eukaryota</taxon>
        <taxon>Viridiplantae</taxon>
        <taxon>Streptophyta</taxon>
        <taxon>Embryophyta</taxon>
        <taxon>Tracheophyta</taxon>
        <taxon>Spermatophyta</taxon>
        <taxon>Magnoliopsida</taxon>
        <taxon>Liliopsida</taxon>
        <taxon>Poales</taxon>
        <taxon>Poaceae</taxon>
        <taxon>PACMAD clade</taxon>
        <taxon>Panicoideae</taxon>
        <taxon>Andropogonodae</taxon>
        <taxon>Andropogoneae</taxon>
        <taxon>Saccharinae</taxon>
        <taxon>Miscanthus</taxon>
    </lineage>
</organism>
<dbReference type="EMBL" id="CAJGYO010000004">
    <property type="protein sequence ID" value="CAD6223327.1"/>
    <property type="molecule type" value="Genomic_DNA"/>
</dbReference>
<gene>
    <name evidence="2" type="ORF">NCGR_LOCUS15746</name>
</gene>
<feature type="compositionally biased region" description="Polar residues" evidence="1">
    <location>
        <begin position="28"/>
        <end position="44"/>
    </location>
</feature>
<name>A0A811NFL1_9POAL</name>
<proteinExistence type="predicted"/>
<evidence type="ECO:0000256" key="1">
    <source>
        <dbReference type="SAM" id="MobiDB-lite"/>
    </source>
</evidence>
<dbReference type="Proteomes" id="UP000604825">
    <property type="component" value="Unassembled WGS sequence"/>
</dbReference>
<evidence type="ECO:0000313" key="3">
    <source>
        <dbReference type="Proteomes" id="UP000604825"/>
    </source>
</evidence>
<protein>
    <submittedName>
        <fullName evidence="2">Uncharacterized protein</fullName>
    </submittedName>
</protein>
<reference evidence="2" key="1">
    <citation type="submission" date="2020-10" db="EMBL/GenBank/DDBJ databases">
        <authorList>
            <person name="Han B."/>
            <person name="Lu T."/>
            <person name="Zhao Q."/>
            <person name="Huang X."/>
            <person name="Zhao Y."/>
        </authorList>
    </citation>
    <scope>NUCLEOTIDE SEQUENCE</scope>
</reference>
<keyword evidence="3" id="KW-1185">Reference proteome</keyword>
<accession>A0A811NFL1</accession>
<dbReference type="AlphaFoldDB" id="A0A811NFL1"/>
<evidence type="ECO:0000313" key="2">
    <source>
        <dbReference type="EMBL" id="CAD6223327.1"/>
    </source>
</evidence>
<sequence length="102" mass="11545">MVANYYTSMMSEGTHLVDFEDFSNPCNEQQSQEVLVTPSASSTRPNHKRSKNFSEKEDEILVSAWLNIEDAKAMYKSEEGAKEIISVYGLLETIERTSKMDG</sequence>
<feature type="region of interest" description="Disordered" evidence="1">
    <location>
        <begin position="28"/>
        <end position="54"/>
    </location>
</feature>
<dbReference type="OrthoDB" id="663296at2759"/>
<comment type="caution">
    <text evidence="2">The sequence shown here is derived from an EMBL/GenBank/DDBJ whole genome shotgun (WGS) entry which is preliminary data.</text>
</comment>